<evidence type="ECO:0000259" key="6">
    <source>
        <dbReference type="PROSITE" id="PS51194"/>
    </source>
</evidence>
<dbReference type="Proteomes" id="UP000494108">
    <property type="component" value="Unassembled WGS sequence"/>
</dbReference>
<evidence type="ECO:0000256" key="3">
    <source>
        <dbReference type="ARBA" id="ARBA00022806"/>
    </source>
</evidence>
<keyword evidence="2" id="KW-0378">Hydrolase</keyword>
<dbReference type="InterPro" id="IPR001650">
    <property type="entry name" value="Helicase_C-like"/>
</dbReference>
<keyword evidence="4" id="KW-0067">ATP-binding</keyword>
<keyword evidence="1" id="KW-0547">Nucleotide-binding</keyword>
<keyword evidence="3" id="KW-0347">Helicase</keyword>
<evidence type="ECO:0000313" key="8">
    <source>
        <dbReference type="Proteomes" id="UP000494108"/>
    </source>
</evidence>
<protein>
    <recommendedName>
        <fullName evidence="9">DEAD/DEAH box helicase</fullName>
    </recommendedName>
</protein>
<accession>A0A6S6YTM5</accession>
<dbReference type="PANTHER" id="PTHR12131:SF1">
    <property type="entry name" value="ATP-DEPENDENT RNA HELICASE SUPV3L1, MITOCHONDRIAL-RELATED"/>
    <property type="match status" value="1"/>
</dbReference>
<dbReference type="RefSeq" id="WP_175174582.1">
    <property type="nucleotide sequence ID" value="NZ_CADIJX010000002.1"/>
</dbReference>
<dbReference type="SUPFAM" id="SSF52540">
    <property type="entry name" value="P-loop containing nucleoside triphosphate hydrolases"/>
    <property type="match status" value="2"/>
</dbReference>
<evidence type="ECO:0008006" key="9">
    <source>
        <dbReference type="Google" id="ProtNLM"/>
    </source>
</evidence>
<dbReference type="PANTHER" id="PTHR12131">
    <property type="entry name" value="ATP-DEPENDENT RNA AND DNA HELICASE"/>
    <property type="match status" value="1"/>
</dbReference>
<dbReference type="SMART" id="SM00490">
    <property type="entry name" value="HELICc"/>
    <property type="match status" value="1"/>
</dbReference>
<dbReference type="PROSITE" id="PS51194">
    <property type="entry name" value="HELICASE_CTER"/>
    <property type="match status" value="1"/>
</dbReference>
<dbReference type="GO" id="GO:0003676">
    <property type="term" value="F:nucleic acid binding"/>
    <property type="evidence" value="ECO:0007669"/>
    <property type="project" value="InterPro"/>
</dbReference>
<proteinExistence type="predicted"/>
<dbReference type="GO" id="GO:0005524">
    <property type="term" value="F:ATP binding"/>
    <property type="evidence" value="ECO:0007669"/>
    <property type="project" value="UniProtKB-KW"/>
</dbReference>
<evidence type="ECO:0000313" key="7">
    <source>
        <dbReference type="EMBL" id="CAB3643249.1"/>
    </source>
</evidence>
<organism evidence="7 8">
    <name type="scientific">Achromobacter pestifer</name>
    <dbReference type="NCBI Taxonomy" id="1353889"/>
    <lineage>
        <taxon>Bacteria</taxon>
        <taxon>Pseudomonadati</taxon>
        <taxon>Pseudomonadota</taxon>
        <taxon>Betaproteobacteria</taxon>
        <taxon>Burkholderiales</taxon>
        <taxon>Alcaligenaceae</taxon>
        <taxon>Achromobacter</taxon>
    </lineage>
</organism>
<dbReference type="AlphaFoldDB" id="A0A6S6YTM5"/>
<evidence type="ECO:0000256" key="4">
    <source>
        <dbReference type="ARBA" id="ARBA00022840"/>
    </source>
</evidence>
<dbReference type="GO" id="GO:0016787">
    <property type="term" value="F:hydrolase activity"/>
    <property type="evidence" value="ECO:0007669"/>
    <property type="project" value="UniProtKB-KW"/>
</dbReference>
<dbReference type="InterPro" id="IPR014001">
    <property type="entry name" value="Helicase_ATP-bd"/>
</dbReference>
<dbReference type="Pfam" id="PF00270">
    <property type="entry name" value="DEAD"/>
    <property type="match status" value="1"/>
</dbReference>
<feature type="domain" description="Helicase C-terminal" evidence="6">
    <location>
        <begin position="297"/>
        <end position="474"/>
    </location>
</feature>
<gene>
    <name evidence="7" type="ORF">LMG3431_02307</name>
</gene>
<keyword evidence="8" id="KW-1185">Reference proteome</keyword>
<dbReference type="InterPro" id="IPR027417">
    <property type="entry name" value="P-loop_NTPase"/>
</dbReference>
<dbReference type="EMBL" id="CADIJX010000002">
    <property type="protein sequence ID" value="CAB3643249.1"/>
    <property type="molecule type" value="Genomic_DNA"/>
</dbReference>
<reference evidence="7 8" key="1">
    <citation type="submission" date="2020-04" db="EMBL/GenBank/DDBJ databases">
        <authorList>
            <person name="De Canck E."/>
        </authorList>
    </citation>
    <scope>NUCLEOTIDE SEQUENCE [LARGE SCALE GENOMIC DNA]</scope>
    <source>
        <strain evidence="7 8">LMG 3431</strain>
    </source>
</reference>
<dbReference type="GO" id="GO:0004386">
    <property type="term" value="F:helicase activity"/>
    <property type="evidence" value="ECO:0007669"/>
    <property type="project" value="UniProtKB-KW"/>
</dbReference>
<feature type="domain" description="Helicase ATP-binding" evidence="5">
    <location>
        <begin position="109"/>
        <end position="271"/>
    </location>
</feature>
<evidence type="ECO:0000259" key="5">
    <source>
        <dbReference type="PROSITE" id="PS51192"/>
    </source>
</evidence>
<dbReference type="Gene3D" id="3.40.50.300">
    <property type="entry name" value="P-loop containing nucleotide triphosphate hydrolases"/>
    <property type="match status" value="2"/>
</dbReference>
<sequence>MREIFELALMMLRKDEFSPFKYLKWADSLLSNPKSRSHGRELVIRALDQKDRFNLVLPLLRHLVRKAGLYPYLRKEFSHHTLSEEFLLQAYRTPFSREYVFHSMQFKIYELLIQGRNVILSAPTSMGKSAIIDSLLASGRFEKVVIVLPTVALVDETRRRLRERFGHTFQIIHHGSQPLASDRAIYVLTQERVNDREDMQSVDLFVLDEFYKLAFTKRKDGSLITEDERVNALNSALSKLLKGSSQFFMTGPFISGITGLSSVNASYTFVPTDYNTVALNVQHFNIKANNVDEKNERLLSLLQSISGPTIIYCRSASTAGKISKLLISHGIGLSLNDQYSEWLKTSYHSAWDYVQAYVNGIGLHFGGLPRAIQQYTIDRFNSGQLPYLVCTSTIIEGVNTVAKNVIIFDNRQGNFGVDRFTHGNIRGRAGRMGVHYVGNVYCMEEIPEGDEPFEVEIPLGTQGENTPINLLAALQPEHLTDYSQARFEEETSSSPVDEDLIRKHASFSFEVIKDAFDFVAGLSTSEFNSLLFNSIPNAGFSVVFTNFMYEVSATTLRHLGVLNSKDAMHAKIVAYLFANSYEEYLKQQIDRAVAACDGNIEQLSGKINDELKILNRLFSYTVPKALSLLEDLTTEVAERRSDGTAVSYAHVRSLFENYHLGAAWAGLEEMGIPIQTLQKLHDRFPLPADANIDGAIEYLSRRANALSGLTEMDRNFITRALGPPIV</sequence>
<dbReference type="InterPro" id="IPR011545">
    <property type="entry name" value="DEAD/DEAH_box_helicase_dom"/>
</dbReference>
<dbReference type="Pfam" id="PF00271">
    <property type="entry name" value="Helicase_C"/>
    <property type="match status" value="1"/>
</dbReference>
<name>A0A6S6YTM5_9BURK</name>
<dbReference type="PROSITE" id="PS51192">
    <property type="entry name" value="HELICASE_ATP_BIND_1"/>
    <property type="match status" value="1"/>
</dbReference>
<dbReference type="InterPro" id="IPR050699">
    <property type="entry name" value="RNA-DNA_Helicase"/>
</dbReference>
<evidence type="ECO:0000256" key="2">
    <source>
        <dbReference type="ARBA" id="ARBA00022801"/>
    </source>
</evidence>
<dbReference type="SMART" id="SM00487">
    <property type="entry name" value="DEXDc"/>
    <property type="match status" value="1"/>
</dbReference>
<evidence type="ECO:0000256" key="1">
    <source>
        <dbReference type="ARBA" id="ARBA00022741"/>
    </source>
</evidence>